<dbReference type="Proteomes" id="UP000011083">
    <property type="component" value="Unassembled WGS sequence"/>
</dbReference>
<feature type="compositionally biased region" description="Polar residues" evidence="1">
    <location>
        <begin position="234"/>
        <end position="243"/>
    </location>
</feature>
<dbReference type="AlphaFoldDB" id="L8GGJ7"/>
<name>L8GGJ7_ACACF</name>
<proteinExistence type="predicted"/>
<gene>
    <name evidence="2" type="ORF">ACA1_033430</name>
</gene>
<protein>
    <submittedName>
        <fullName evidence="2">Uncharacterized protein</fullName>
    </submittedName>
</protein>
<feature type="compositionally biased region" description="Low complexity" evidence="1">
    <location>
        <begin position="200"/>
        <end position="210"/>
    </location>
</feature>
<organism evidence="2 3">
    <name type="scientific">Acanthamoeba castellanii (strain ATCC 30010 / Neff)</name>
    <dbReference type="NCBI Taxonomy" id="1257118"/>
    <lineage>
        <taxon>Eukaryota</taxon>
        <taxon>Amoebozoa</taxon>
        <taxon>Discosea</taxon>
        <taxon>Longamoebia</taxon>
        <taxon>Centramoebida</taxon>
        <taxon>Acanthamoebidae</taxon>
        <taxon>Acanthamoeba</taxon>
    </lineage>
</organism>
<dbReference type="RefSeq" id="XP_004334208.1">
    <property type="nucleotide sequence ID" value="XM_004334160.1"/>
</dbReference>
<feature type="region of interest" description="Disordered" evidence="1">
    <location>
        <begin position="183"/>
        <end position="291"/>
    </location>
</feature>
<evidence type="ECO:0000256" key="1">
    <source>
        <dbReference type="SAM" id="MobiDB-lite"/>
    </source>
</evidence>
<dbReference type="EMBL" id="KB008125">
    <property type="protein sequence ID" value="ELR12195.1"/>
    <property type="molecule type" value="Genomic_DNA"/>
</dbReference>
<evidence type="ECO:0000313" key="3">
    <source>
        <dbReference type="Proteomes" id="UP000011083"/>
    </source>
</evidence>
<sequence length="291" mass="31930">MKRKTEHWWSLPDGTTQEEFDHAFDHFKDGRYFQTHMEIEWMDVQIQRACGRLLSQDQFSDPVQQLCAAIHAAMTHNDAERVAKLVQEDPELTQLMEQYKASHVDMLVERQRLTDKFGMIHSAKIAIKSEVYVCSATRLKQAGKEVTDEAVEEELAAFERGVNTVPGSQPQGGCIMAQGYRGPPMDVSGMGTCPVRHDGQQQQSLPQSPQTAAAHPPPAGVCPFTGRRAPTSGGEPSQKQQQTRVEESMSALPAPSGARGTTSVCPYTGHKAPTCGDEGVQPPEEDDGVGE</sequence>
<evidence type="ECO:0000313" key="2">
    <source>
        <dbReference type="EMBL" id="ELR12195.1"/>
    </source>
</evidence>
<dbReference type="KEGG" id="acan:ACA1_033430"/>
<keyword evidence="3" id="KW-1185">Reference proteome</keyword>
<accession>L8GGJ7</accession>
<reference evidence="2 3" key="1">
    <citation type="journal article" date="2013" name="Genome Biol.">
        <title>Genome of Acanthamoeba castellanii highlights extensive lateral gene transfer and early evolution of tyrosine kinase signaling.</title>
        <authorList>
            <person name="Clarke M."/>
            <person name="Lohan A.J."/>
            <person name="Liu B."/>
            <person name="Lagkouvardos I."/>
            <person name="Roy S."/>
            <person name="Zafar N."/>
            <person name="Bertelli C."/>
            <person name="Schilde C."/>
            <person name="Kianianmomeni A."/>
            <person name="Burglin T.R."/>
            <person name="Frech C."/>
            <person name="Turcotte B."/>
            <person name="Kopec K.O."/>
            <person name="Synnott J.M."/>
            <person name="Choo C."/>
            <person name="Paponov I."/>
            <person name="Finkler A."/>
            <person name="Soon Heng Tan C."/>
            <person name="Hutchins A.P."/>
            <person name="Weinmeier T."/>
            <person name="Rattei T."/>
            <person name="Chu J.S."/>
            <person name="Gimenez G."/>
            <person name="Irimia M."/>
            <person name="Rigden D.J."/>
            <person name="Fitzpatrick D.A."/>
            <person name="Lorenzo-Morales J."/>
            <person name="Bateman A."/>
            <person name="Chiu C.H."/>
            <person name="Tang P."/>
            <person name="Hegemann P."/>
            <person name="Fromm H."/>
            <person name="Raoult D."/>
            <person name="Greub G."/>
            <person name="Miranda-Saavedra D."/>
            <person name="Chen N."/>
            <person name="Nash P."/>
            <person name="Ginger M.L."/>
            <person name="Horn M."/>
            <person name="Schaap P."/>
            <person name="Caler L."/>
            <person name="Loftus B."/>
        </authorList>
    </citation>
    <scope>NUCLEOTIDE SEQUENCE [LARGE SCALE GENOMIC DNA]</scope>
    <source>
        <strain evidence="2 3">Neff</strain>
    </source>
</reference>
<dbReference type="GeneID" id="14912693"/>
<dbReference type="VEuPathDB" id="AmoebaDB:ACA1_033430"/>